<dbReference type="Pfam" id="PF01058">
    <property type="entry name" value="Oxidored_q6"/>
    <property type="match status" value="1"/>
</dbReference>
<accession>A0A2S6CMV2</accession>
<evidence type="ECO:0000313" key="8">
    <source>
        <dbReference type="Proteomes" id="UP000237631"/>
    </source>
</evidence>
<keyword evidence="3" id="KW-0408">Iron</keyword>
<evidence type="ECO:0000256" key="1">
    <source>
        <dbReference type="ARBA" id="ARBA00009173"/>
    </source>
</evidence>
<feature type="compositionally biased region" description="Basic and acidic residues" evidence="4">
    <location>
        <begin position="650"/>
        <end position="659"/>
    </location>
</feature>
<dbReference type="SUPFAM" id="SSF56770">
    <property type="entry name" value="HydA/Nqo6-like"/>
    <property type="match status" value="1"/>
</dbReference>
<dbReference type="GO" id="GO:0015990">
    <property type="term" value="P:electron transport coupled proton transport"/>
    <property type="evidence" value="ECO:0007669"/>
    <property type="project" value="TreeGrafter"/>
</dbReference>
<dbReference type="GO" id="GO:0032981">
    <property type="term" value="P:mitochondrial respiratory chain complex I assembly"/>
    <property type="evidence" value="ECO:0007669"/>
    <property type="project" value="TreeGrafter"/>
</dbReference>
<dbReference type="OrthoDB" id="268400at2759"/>
<feature type="region of interest" description="Disordered" evidence="4">
    <location>
        <begin position="34"/>
        <end position="72"/>
    </location>
</feature>
<feature type="region of interest" description="Disordered" evidence="4">
    <location>
        <begin position="368"/>
        <end position="428"/>
    </location>
</feature>
<dbReference type="FunFam" id="3.40.50.12280:FF:000001">
    <property type="entry name" value="NADH-quinone oxidoreductase subunit B 2"/>
    <property type="match status" value="1"/>
</dbReference>
<dbReference type="GO" id="GO:0048038">
    <property type="term" value="F:quinone binding"/>
    <property type="evidence" value="ECO:0007669"/>
    <property type="project" value="InterPro"/>
</dbReference>
<dbReference type="GO" id="GO:0051539">
    <property type="term" value="F:4 iron, 4 sulfur cluster binding"/>
    <property type="evidence" value="ECO:0007669"/>
    <property type="project" value="UniProtKB-KW"/>
</dbReference>
<evidence type="ECO:0000256" key="3">
    <source>
        <dbReference type="RuleBase" id="RU004464"/>
    </source>
</evidence>
<dbReference type="Pfam" id="PF25534">
    <property type="entry name" value="DUF7918"/>
    <property type="match status" value="2"/>
</dbReference>
<feature type="region of interest" description="Disordered" evidence="4">
    <location>
        <begin position="458"/>
        <end position="486"/>
    </location>
</feature>
<protein>
    <submittedName>
        <fullName evidence="7">Uncharacterized protein</fullName>
    </submittedName>
</protein>
<organism evidence="7 8">
    <name type="scientific">Cercospora berteroae</name>
    <dbReference type="NCBI Taxonomy" id="357750"/>
    <lineage>
        <taxon>Eukaryota</taxon>
        <taxon>Fungi</taxon>
        <taxon>Dikarya</taxon>
        <taxon>Ascomycota</taxon>
        <taxon>Pezizomycotina</taxon>
        <taxon>Dothideomycetes</taxon>
        <taxon>Dothideomycetidae</taxon>
        <taxon>Mycosphaerellales</taxon>
        <taxon>Mycosphaerellaceae</taxon>
        <taxon>Cercospora</taxon>
    </lineage>
</organism>
<dbReference type="HAMAP" id="MF_01356">
    <property type="entry name" value="NDH1_NuoB"/>
    <property type="match status" value="1"/>
</dbReference>
<feature type="compositionally biased region" description="Low complexity" evidence="4">
    <location>
        <begin position="458"/>
        <end position="481"/>
    </location>
</feature>
<keyword evidence="3" id="KW-0411">Iron-sulfur</keyword>
<dbReference type="InterPro" id="IPR006137">
    <property type="entry name" value="NADH_UbQ_OxRdtase-like_20kDa"/>
</dbReference>
<comment type="similarity">
    <text evidence="1 3">Belongs to the complex I 20 kDa subunit family.</text>
</comment>
<dbReference type="NCBIfam" id="TIGR01957">
    <property type="entry name" value="nuoB_fam"/>
    <property type="match status" value="1"/>
</dbReference>
<dbReference type="GO" id="GO:0046872">
    <property type="term" value="F:metal ion binding"/>
    <property type="evidence" value="ECO:0007669"/>
    <property type="project" value="UniProtKB-KW"/>
</dbReference>
<dbReference type="PANTHER" id="PTHR11995:SF14">
    <property type="entry name" value="NADH DEHYDROGENASE [UBIQUINONE] IRON-SULFUR PROTEIN 7, MITOCHONDRIAL"/>
    <property type="match status" value="1"/>
</dbReference>
<dbReference type="AlphaFoldDB" id="A0A2S6CMV2"/>
<keyword evidence="8" id="KW-1185">Reference proteome</keyword>
<proteinExistence type="inferred from homology"/>
<sequence length="677" mass="73074">MLATSRQAALAWRAKSMTAVTPFKVAAASISQSTKKPAQEVAPVRGYGSGNVKGNPGPPPSMKALSKKMDQEVPLASQEGNKSAVQYALTTLDSIANWARQGSLWPLTFGLACCAVEMMHLSTPRYDQDRLGIIFRASPRQSDVMIVAGTLTNKMAPALRQVYDQMPDPRWVISMGSCANGGGYYHYSYSVTRGCDRIVPVDIYVPGCPPTSEALMYGIFQLQKKMRHTKITRMWTIFIWTGKTLAMAVIDELPGVSISIQINGQALPEYRDDDIEDPERTISYMIEAMPNQIFEIHALASQQSAFAGSSLAVQFYVDGKYVDGALIDASDWSAKSGASARSRGQYVSSNMLRRYQFASREQQIEVVERKSASLSSRTRTSGMSSRTPLASYRDISRRSAASSTGDSWVDVAPPKSSSATTTNTTTATVSSARYSANSATFSHASSTIGEILDAYAASPSASASDNPPSTTSAATNAESTTVGTDTSDLEELGTIKVIICHVNKKEPVAFGQRSSQTSQISDTKQKAIKDKAGGLLVRFGAPQLVSPVTTWDVDAAGGDENKAVTIVYHYRTLEMLDALGVLPKEDRLLPREDVRLEPVKEEVGEEMEGIQPDTGAGRPEPVRRQGPRSGAEAQDGRRTVSEVVFVPRAAGEDQSRDEVESGDDSGSDDSEDDDAPE</sequence>
<feature type="compositionally biased region" description="Acidic residues" evidence="4">
    <location>
        <begin position="660"/>
        <end position="677"/>
    </location>
</feature>
<dbReference type="PANTHER" id="PTHR11995">
    <property type="entry name" value="NADH DEHYDROGENASE"/>
    <property type="match status" value="1"/>
</dbReference>
<dbReference type="STRING" id="357750.A0A2S6CMV2"/>
<dbReference type="GO" id="GO:0009060">
    <property type="term" value="P:aerobic respiration"/>
    <property type="evidence" value="ECO:0007669"/>
    <property type="project" value="TreeGrafter"/>
</dbReference>
<keyword evidence="2 3" id="KW-0520">NAD</keyword>
<feature type="domain" description="DUF7918" evidence="6">
    <location>
        <begin position="478"/>
        <end position="584"/>
    </location>
</feature>
<feature type="domain" description="DUF7918" evidence="6">
    <location>
        <begin position="255"/>
        <end position="359"/>
    </location>
</feature>
<dbReference type="Gene3D" id="3.40.50.12280">
    <property type="match status" value="1"/>
</dbReference>
<dbReference type="InterPro" id="IPR006138">
    <property type="entry name" value="NADH_UQ_OxRdtase_20Kd_su"/>
</dbReference>
<comment type="caution">
    <text evidence="7">The sequence shown here is derived from an EMBL/GenBank/DDBJ whole genome shotgun (WGS) entry which is preliminary data.</text>
</comment>
<feature type="domain" description="NADH:ubiquinone oxidoreductase-like 20kDa subunit" evidence="5">
    <location>
        <begin position="113"/>
        <end position="221"/>
    </location>
</feature>
<name>A0A2S6CMV2_9PEZI</name>
<evidence type="ECO:0000313" key="7">
    <source>
        <dbReference type="EMBL" id="PPJ61054.1"/>
    </source>
</evidence>
<dbReference type="PROSITE" id="PS01150">
    <property type="entry name" value="COMPLEX1_20K"/>
    <property type="match status" value="1"/>
</dbReference>
<evidence type="ECO:0000259" key="6">
    <source>
        <dbReference type="Pfam" id="PF25534"/>
    </source>
</evidence>
<gene>
    <name evidence="7" type="ORF">CBER1_01968</name>
</gene>
<dbReference type="GO" id="GO:0045271">
    <property type="term" value="C:respiratory chain complex I"/>
    <property type="evidence" value="ECO:0007669"/>
    <property type="project" value="TreeGrafter"/>
</dbReference>
<keyword evidence="3" id="KW-0479">Metal-binding</keyword>
<evidence type="ECO:0000256" key="2">
    <source>
        <dbReference type="ARBA" id="ARBA00023027"/>
    </source>
</evidence>
<dbReference type="GO" id="GO:0008137">
    <property type="term" value="F:NADH dehydrogenase (ubiquinone) activity"/>
    <property type="evidence" value="ECO:0007669"/>
    <property type="project" value="InterPro"/>
</dbReference>
<feature type="compositionally biased region" description="Low complexity" evidence="4">
    <location>
        <begin position="416"/>
        <end position="428"/>
    </location>
</feature>
<dbReference type="Proteomes" id="UP000237631">
    <property type="component" value="Unassembled WGS sequence"/>
</dbReference>
<dbReference type="NCBIfam" id="NF005012">
    <property type="entry name" value="PRK06411.1"/>
    <property type="match status" value="1"/>
</dbReference>
<dbReference type="EMBL" id="PNEN01000157">
    <property type="protein sequence ID" value="PPJ61054.1"/>
    <property type="molecule type" value="Genomic_DNA"/>
</dbReference>
<reference evidence="8" key="1">
    <citation type="journal article" date="2017" name="bioRxiv">
        <title>Conservation of a gene cluster reveals novel cercosporin biosynthetic mechanisms and extends production to the genus Colletotrichum.</title>
        <authorList>
            <person name="de Jonge R."/>
            <person name="Ebert M.K."/>
            <person name="Huitt-Roehl C.R."/>
            <person name="Pal P."/>
            <person name="Suttle J.C."/>
            <person name="Spanner R.E."/>
            <person name="Neubauer J.D."/>
            <person name="Jurick W.M.II."/>
            <person name="Stott K.A."/>
            <person name="Secor G.A."/>
            <person name="Thomma B.P.H.J."/>
            <person name="Van de Peer Y."/>
            <person name="Townsend C.A."/>
            <person name="Bolton M.D."/>
        </authorList>
    </citation>
    <scope>NUCLEOTIDE SEQUENCE [LARGE SCALE GENOMIC DNA]</scope>
    <source>
        <strain evidence="8">CBS538.71</strain>
    </source>
</reference>
<evidence type="ECO:0000256" key="4">
    <source>
        <dbReference type="SAM" id="MobiDB-lite"/>
    </source>
</evidence>
<evidence type="ECO:0000259" key="5">
    <source>
        <dbReference type="Pfam" id="PF01058"/>
    </source>
</evidence>
<feature type="compositionally biased region" description="Low complexity" evidence="4">
    <location>
        <begin position="373"/>
        <end position="387"/>
    </location>
</feature>
<feature type="region of interest" description="Disordered" evidence="4">
    <location>
        <begin position="599"/>
        <end position="677"/>
    </location>
</feature>
<dbReference type="GO" id="GO:0005739">
    <property type="term" value="C:mitochondrion"/>
    <property type="evidence" value="ECO:0007669"/>
    <property type="project" value="GOC"/>
</dbReference>
<keyword evidence="3" id="KW-0004">4Fe-4S</keyword>
<dbReference type="InterPro" id="IPR057678">
    <property type="entry name" value="DUF7918"/>
</dbReference>